<protein>
    <submittedName>
        <fullName evidence="3">SDR family NAD(P)-dependent oxidoreductase</fullName>
    </submittedName>
</protein>
<accession>A0A933S987</accession>
<dbReference type="PANTHER" id="PTHR44196:SF3">
    <property type="entry name" value="SHORT CHAIN DEHYDROGENASE FAMILY PROTEIN"/>
    <property type="match status" value="1"/>
</dbReference>
<dbReference type="PANTHER" id="PTHR44196">
    <property type="entry name" value="DEHYDROGENASE/REDUCTASE SDR FAMILY MEMBER 7B"/>
    <property type="match status" value="1"/>
</dbReference>
<organism evidence="3 4">
    <name type="scientific">Eiseniibacteriota bacterium</name>
    <dbReference type="NCBI Taxonomy" id="2212470"/>
    <lineage>
        <taxon>Bacteria</taxon>
        <taxon>Candidatus Eiseniibacteriota</taxon>
    </lineage>
</organism>
<evidence type="ECO:0000313" key="3">
    <source>
        <dbReference type="EMBL" id="MBI5168034.1"/>
    </source>
</evidence>
<comment type="similarity">
    <text evidence="1">Belongs to the short-chain dehydrogenases/reductases (SDR) family.</text>
</comment>
<proteinExistence type="inferred from homology"/>
<dbReference type="SUPFAM" id="SSF51735">
    <property type="entry name" value="NAD(P)-binding Rossmann-fold domains"/>
    <property type="match status" value="1"/>
</dbReference>
<dbReference type="Gene3D" id="3.40.50.720">
    <property type="entry name" value="NAD(P)-binding Rossmann-like Domain"/>
    <property type="match status" value="1"/>
</dbReference>
<dbReference type="GO" id="GO:0016020">
    <property type="term" value="C:membrane"/>
    <property type="evidence" value="ECO:0007669"/>
    <property type="project" value="TreeGrafter"/>
</dbReference>
<evidence type="ECO:0000256" key="1">
    <source>
        <dbReference type="ARBA" id="ARBA00006484"/>
    </source>
</evidence>
<keyword evidence="2" id="KW-0560">Oxidoreductase</keyword>
<dbReference type="Proteomes" id="UP000696931">
    <property type="component" value="Unassembled WGS sequence"/>
</dbReference>
<gene>
    <name evidence="3" type="ORF">HZA61_00960</name>
</gene>
<dbReference type="InterPro" id="IPR036291">
    <property type="entry name" value="NAD(P)-bd_dom_sf"/>
</dbReference>
<sequence length="264" mass="28163">MSAPAAGTAIRTKSPHPSKFERAIVVGASSGMGAELAKQLAAEGAHVALVGRRESELEAVAATIRAAGGRAIVAKHDVTAYEDVPRVYEALTKEMGGLDLLVYCSGAQYNPDESVYDFAQDREMIEVNVIGAIAWTQLAAAHFEAQRGGTIVGISSIAGERGRRTMPGYTTSKAAMSTWMEALRNRIARYGVNVVTIKPGFVDTAKTAHLAKKPMVISPAKAAELILKAAHRGGSPSVFVPGQWQLVALIIRHIPSFLFRKLNL</sequence>
<evidence type="ECO:0000256" key="2">
    <source>
        <dbReference type="ARBA" id="ARBA00023002"/>
    </source>
</evidence>
<name>A0A933S987_UNCEI</name>
<dbReference type="EMBL" id="JACRIW010000009">
    <property type="protein sequence ID" value="MBI5168034.1"/>
    <property type="molecule type" value="Genomic_DNA"/>
</dbReference>
<dbReference type="InterPro" id="IPR020904">
    <property type="entry name" value="Sc_DH/Rdtase_CS"/>
</dbReference>
<dbReference type="InterPro" id="IPR002347">
    <property type="entry name" value="SDR_fam"/>
</dbReference>
<dbReference type="AlphaFoldDB" id="A0A933S987"/>
<dbReference type="GO" id="GO:0016491">
    <property type="term" value="F:oxidoreductase activity"/>
    <property type="evidence" value="ECO:0007669"/>
    <property type="project" value="UniProtKB-KW"/>
</dbReference>
<dbReference type="Pfam" id="PF00106">
    <property type="entry name" value="adh_short"/>
    <property type="match status" value="1"/>
</dbReference>
<reference evidence="3" key="1">
    <citation type="submission" date="2020-07" db="EMBL/GenBank/DDBJ databases">
        <title>Huge and variable diversity of episymbiotic CPR bacteria and DPANN archaea in groundwater ecosystems.</title>
        <authorList>
            <person name="He C.Y."/>
            <person name="Keren R."/>
            <person name="Whittaker M."/>
            <person name="Farag I.F."/>
            <person name="Doudna J."/>
            <person name="Cate J.H.D."/>
            <person name="Banfield J.F."/>
        </authorList>
    </citation>
    <scope>NUCLEOTIDE SEQUENCE</scope>
    <source>
        <strain evidence="3">NC_groundwater_1813_Pr3_B-0.1um_71_17</strain>
    </source>
</reference>
<comment type="caution">
    <text evidence="3">The sequence shown here is derived from an EMBL/GenBank/DDBJ whole genome shotgun (WGS) entry which is preliminary data.</text>
</comment>
<evidence type="ECO:0000313" key="4">
    <source>
        <dbReference type="Proteomes" id="UP000696931"/>
    </source>
</evidence>
<dbReference type="PROSITE" id="PS00061">
    <property type="entry name" value="ADH_SHORT"/>
    <property type="match status" value="1"/>
</dbReference>
<dbReference type="PRINTS" id="PR00081">
    <property type="entry name" value="GDHRDH"/>
</dbReference>